<keyword evidence="3" id="KW-1185">Reference proteome</keyword>
<name>A0A8H3IAY5_9LECA</name>
<accession>A0A8H3IAY5</accession>
<dbReference type="AlphaFoldDB" id="A0A8H3IAY5"/>
<reference evidence="2" key="1">
    <citation type="submission" date="2021-03" db="EMBL/GenBank/DDBJ databases">
        <authorList>
            <person name="Tagirdzhanova G."/>
        </authorList>
    </citation>
    <scope>NUCLEOTIDE SEQUENCE</scope>
</reference>
<feature type="region of interest" description="Disordered" evidence="1">
    <location>
        <begin position="303"/>
        <end position="377"/>
    </location>
</feature>
<dbReference type="EMBL" id="CAJPDS010000028">
    <property type="protein sequence ID" value="CAF9921397.1"/>
    <property type="molecule type" value="Genomic_DNA"/>
</dbReference>
<organism evidence="2 3">
    <name type="scientific">Heterodermia speciosa</name>
    <dbReference type="NCBI Taxonomy" id="116794"/>
    <lineage>
        <taxon>Eukaryota</taxon>
        <taxon>Fungi</taxon>
        <taxon>Dikarya</taxon>
        <taxon>Ascomycota</taxon>
        <taxon>Pezizomycotina</taxon>
        <taxon>Lecanoromycetes</taxon>
        <taxon>OSLEUM clade</taxon>
        <taxon>Lecanoromycetidae</taxon>
        <taxon>Caliciales</taxon>
        <taxon>Physciaceae</taxon>
        <taxon>Heterodermia</taxon>
    </lineage>
</organism>
<feature type="compositionally biased region" description="Acidic residues" evidence="1">
    <location>
        <begin position="360"/>
        <end position="377"/>
    </location>
</feature>
<feature type="compositionally biased region" description="Acidic residues" evidence="1">
    <location>
        <begin position="314"/>
        <end position="331"/>
    </location>
</feature>
<evidence type="ECO:0000313" key="3">
    <source>
        <dbReference type="Proteomes" id="UP000664521"/>
    </source>
</evidence>
<feature type="compositionally biased region" description="Basic and acidic residues" evidence="1">
    <location>
        <begin position="344"/>
        <end position="358"/>
    </location>
</feature>
<comment type="caution">
    <text evidence="2">The sequence shown here is derived from an EMBL/GenBank/DDBJ whole genome shotgun (WGS) entry which is preliminary data.</text>
</comment>
<proteinExistence type="predicted"/>
<evidence type="ECO:0000313" key="2">
    <source>
        <dbReference type="EMBL" id="CAF9921397.1"/>
    </source>
</evidence>
<protein>
    <submittedName>
        <fullName evidence="2">Uncharacterized protein</fullName>
    </submittedName>
</protein>
<sequence>MSDALSQGSRKFWSLDSAYDALNIREPTASASDGDVVVGFQQRYSSTLAASDRANLIGALELVSTRRRSQLLAFVLTIIPHLTKDNVAILASPPVRSEASLPTIGQQPSGNASLTRVLEPATTAQHSGTQVVTVNPVVPLSEYADTLSAASVDEISVPSEENYSTCFYNSLSEEDDGTTDYESEESMDGKFWNGQTWHCDDCNNELVGGECPLGHEVNPCKSCEYDREDCICADDQSTSDEEEDDLAGDYDIVWDDQEGIWRCTACLWEVEANSEDDWECHCVSNPEDTSTRFIELLNFHDYEPADSDSSGQESDYETDSGDESFIDDDGPFDSSLLDVISHPSEARDGLEQQRRSVTLEEVESPIESIEPESMDTT</sequence>
<dbReference type="Proteomes" id="UP000664521">
    <property type="component" value="Unassembled WGS sequence"/>
</dbReference>
<dbReference type="OrthoDB" id="5395311at2759"/>
<evidence type="ECO:0000256" key="1">
    <source>
        <dbReference type="SAM" id="MobiDB-lite"/>
    </source>
</evidence>
<gene>
    <name evidence="2" type="ORF">HETSPECPRED_004523</name>
</gene>